<reference evidence="4" key="1">
    <citation type="journal article" date="2019" name="Int. J. Syst. Evol. Microbiol.">
        <title>The Global Catalogue of Microorganisms (GCM) 10K type strain sequencing project: providing services to taxonomists for standard genome sequencing and annotation.</title>
        <authorList>
            <consortium name="The Broad Institute Genomics Platform"/>
            <consortium name="The Broad Institute Genome Sequencing Center for Infectious Disease"/>
            <person name="Wu L."/>
            <person name="Ma J."/>
        </authorList>
    </citation>
    <scope>NUCLEOTIDE SEQUENCE [LARGE SCALE GENOMIC DNA]</scope>
    <source>
        <strain evidence="4">JCM 31202</strain>
    </source>
</reference>
<evidence type="ECO:0000256" key="2">
    <source>
        <dbReference type="SAM" id="Phobius"/>
    </source>
</evidence>
<keyword evidence="2" id="KW-1133">Transmembrane helix</keyword>
<evidence type="ECO:0000313" key="4">
    <source>
        <dbReference type="Proteomes" id="UP001596972"/>
    </source>
</evidence>
<sequence length="861" mass="84002">MAAKRTKADEPRAAALAPAEPASPKSTSAGSTSAKPAPTKPASAKPASTNSGSPKSASSKSASSKSASTEPASTEPASAGSASTKSASTEPASAQTGSTKSGSPKSASSKSASAKSASAGSASAGSASAGSASTELAHGEAASSESAPGEAGGVAGGGGAAGDVRAARSRGPRRARRVLAGGAVAVAVALVAGGAVVVAGRGDDRPARPSVPGPVAADAQFALDPAAADDGLVQEAAAIEPAGGTVGAVGGADGGGAEFVVSADGGRTWSAGTARTESGTVPARGDRPRLVAGGAGRWAALGLAADGGRVAWTSEDGRAWTRRALGPGFRASDEVNDLVRTSAGFVAVGAADGRGVVWSSADGRAWRRVDGIRGIIGLYGVAASGGVLVTQGTYPKKVVQRKGRRKVERTVAAQGLWRSADGGRTWNPVHVRQSHGSYGATKGLVAGPGGFYTVRDAKDGKKRFAIVFGSTDGARWSAIGKFGVAGHRGVEAFGGSRAGLVAVVRGKRREVVRSGDGRRWRGDGTVGRAEVAGLTVVDGGRLAIAGRLDGDAYLSGVDLGKVPGAVREQRAVDAVAAAGGRAVAVGGGNGNAAVWSSPDGAAWARAKVPALPGRLTDVAHGARGWLAVGRTGEAALALRSSDGVTWRRAGFPAGVPAAVAAGPAGYVAVGEGAAWISSDLERWRGARLDGAAADVAATANGYVAVGARAKAPAVWTSADGAAWRPVRLPSGLNGPLTGVAAAGGAVVAVGPGVPPLVSADGGATWTPRDIGAVSPTAVTATPDGFVVAGVTKRLDGVVFASPDGGGWRRVPVPGLGGPADRRLTALAPFGGGVLGTGSSDDGAAVTPLLWRADVPGGSPAA</sequence>
<gene>
    <name evidence="3" type="ORF">ACFQ11_10735</name>
</gene>
<evidence type="ECO:0000256" key="1">
    <source>
        <dbReference type="SAM" id="MobiDB-lite"/>
    </source>
</evidence>
<organism evidence="3 4">
    <name type="scientific">Actinomadura sediminis</name>
    <dbReference type="NCBI Taxonomy" id="1038904"/>
    <lineage>
        <taxon>Bacteria</taxon>
        <taxon>Bacillati</taxon>
        <taxon>Actinomycetota</taxon>
        <taxon>Actinomycetes</taxon>
        <taxon>Streptosporangiales</taxon>
        <taxon>Thermomonosporaceae</taxon>
        <taxon>Actinomadura</taxon>
    </lineage>
</organism>
<feature type="region of interest" description="Disordered" evidence="1">
    <location>
        <begin position="1"/>
        <end position="169"/>
    </location>
</feature>
<feature type="compositionally biased region" description="Low complexity" evidence="1">
    <location>
        <begin position="13"/>
        <end position="24"/>
    </location>
</feature>
<dbReference type="InterPro" id="IPR015943">
    <property type="entry name" value="WD40/YVTN_repeat-like_dom_sf"/>
</dbReference>
<feature type="compositionally biased region" description="Basic and acidic residues" evidence="1">
    <location>
        <begin position="1"/>
        <end position="12"/>
    </location>
</feature>
<name>A0ABW3EPI6_9ACTN</name>
<proteinExistence type="predicted"/>
<feature type="compositionally biased region" description="Low complexity" evidence="1">
    <location>
        <begin position="100"/>
        <end position="149"/>
    </location>
</feature>
<dbReference type="RefSeq" id="WP_378297862.1">
    <property type="nucleotide sequence ID" value="NZ_JBHTJA010000014.1"/>
</dbReference>
<keyword evidence="2" id="KW-0472">Membrane</keyword>
<evidence type="ECO:0008006" key="5">
    <source>
        <dbReference type="Google" id="ProtNLM"/>
    </source>
</evidence>
<feature type="transmembrane region" description="Helical" evidence="2">
    <location>
        <begin position="178"/>
        <end position="200"/>
    </location>
</feature>
<comment type="caution">
    <text evidence="3">The sequence shown here is derived from an EMBL/GenBank/DDBJ whole genome shotgun (WGS) entry which is preliminary data.</text>
</comment>
<feature type="compositionally biased region" description="Low complexity" evidence="1">
    <location>
        <begin position="31"/>
        <end position="89"/>
    </location>
</feature>
<accession>A0ABW3EPI6</accession>
<dbReference type="EMBL" id="JBHTJA010000014">
    <property type="protein sequence ID" value="MFD0900868.1"/>
    <property type="molecule type" value="Genomic_DNA"/>
</dbReference>
<dbReference type="Gene3D" id="2.130.10.10">
    <property type="entry name" value="YVTN repeat-like/Quinoprotein amine dehydrogenase"/>
    <property type="match status" value="2"/>
</dbReference>
<feature type="compositionally biased region" description="Polar residues" evidence="1">
    <location>
        <begin position="90"/>
        <end position="99"/>
    </location>
</feature>
<dbReference type="Proteomes" id="UP001596972">
    <property type="component" value="Unassembled WGS sequence"/>
</dbReference>
<protein>
    <recommendedName>
        <fullName evidence="5">Exo-alpha-sialidase</fullName>
    </recommendedName>
</protein>
<feature type="compositionally biased region" description="Gly residues" evidence="1">
    <location>
        <begin position="150"/>
        <end position="161"/>
    </location>
</feature>
<evidence type="ECO:0000313" key="3">
    <source>
        <dbReference type="EMBL" id="MFD0900868.1"/>
    </source>
</evidence>
<keyword evidence="2" id="KW-0812">Transmembrane</keyword>
<keyword evidence="4" id="KW-1185">Reference proteome</keyword>
<dbReference type="SUPFAM" id="SSF110296">
    <property type="entry name" value="Oligoxyloglucan reducing end-specific cellobiohydrolase"/>
    <property type="match status" value="2"/>
</dbReference>